<evidence type="ECO:0000313" key="6">
    <source>
        <dbReference type="EMBL" id="MCH86685.1"/>
    </source>
</evidence>
<dbReference type="Proteomes" id="UP000265520">
    <property type="component" value="Unassembled WGS sequence"/>
</dbReference>
<dbReference type="AlphaFoldDB" id="A0A392MHV8"/>
<dbReference type="Pfam" id="PF23229">
    <property type="entry name" value="DUF7067"/>
    <property type="match status" value="2"/>
</dbReference>
<reference evidence="6 7" key="1">
    <citation type="journal article" date="2018" name="Front. Plant Sci.">
        <title>Red Clover (Trifolium pratense) and Zigzag Clover (T. medium) - A Picture of Genomic Similarities and Differences.</title>
        <authorList>
            <person name="Dluhosova J."/>
            <person name="Istvanek J."/>
            <person name="Nedelnik J."/>
            <person name="Repkova J."/>
        </authorList>
    </citation>
    <scope>NUCLEOTIDE SEQUENCE [LARGE SCALE GENOMIC DNA]</scope>
    <source>
        <strain evidence="7">cv. 10/8</strain>
        <tissue evidence="6">Leaf</tissue>
    </source>
</reference>
<feature type="non-terminal residue" evidence="6">
    <location>
        <position position="1"/>
    </location>
</feature>
<keyword evidence="2" id="KW-0119">Carbohydrate metabolism</keyword>
<keyword evidence="7" id="KW-1185">Reference proteome</keyword>
<dbReference type="PANTHER" id="PTHR46999:SF1">
    <property type="entry name" value="ALPHA-GLUCAN WATER DIKINASE 1, CHLOROPLASTIC"/>
    <property type="match status" value="1"/>
</dbReference>
<evidence type="ECO:0000256" key="2">
    <source>
        <dbReference type="ARBA" id="ARBA00023277"/>
    </source>
</evidence>
<feature type="domain" description="DUF7067" evidence="5">
    <location>
        <begin position="83"/>
        <end position="138"/>
    </location>
</feature>
<accession>A0A392MHV8</accession>
<feature type="domain" description="DUF7067" evidence="5">
    <location>
        <begin position="168"/>
        <end position="193"/>
    </location>
</feature>
<evidence type="ECO:0000256" key="3">
    <source>
        <dbReference type="SAM" id="MobiDB-lite"/>
    </source>
</evidence>
<evidence type="ECO:0000256" key="1">
    <source>
        <dbReference type="ARBA" id="ARBA00022723"/>
    </source>
</evidence>
<feature type="region of interest" description="Disordered" evidence="3">
    <location>
        <begin position="136"/>
        <end position="162"/>
    </location>
</feature>
<evidence type="ECO:0000259" key="4">
    <source>
        <dbReference type="Pfam" id="PF23166"/>
    </source>
</evidence>
<keyword evidence="1" id="KW-0479">Metal-binding</keyword>
<organism evidence="6 7">
    <name type="scientific">Trifolium medium</name>
    <dbReference type="NCBI Taxonomy" id="97028"/>
    <lineage>
        <taxon>Eukaryota</taxon>
        <taxon>Viridiplantae</taxon>
        <taxon>Streptophyta</taxon>
        <taxon>Embryophyta</taxon>
        <taxon>Tracheophyta</taxon>
        <taxon>Spermatophyta</taxon>
        <taxon>Magnoliopsida</taxon>
        <taxon>eudicotyledons</taxon>
        <taxon>Gunneridae</taxon>
        <taxon>Pentapetalae</taxon>
        <taxon>rosids</taxon>
        <taxon>fabids</taxon>
        <taxon>Fabales</taxon>
        <taxon>Fabaceae</taxon>
        <taxon>Papilionoideae</taxon>
        <taxon>50 kb inversion clade</taxon>
        <taxon>NPAAA clade</taxon>
        <taxon>Hologalegina</taxon>
        <taxon>IRL clade</taxon>
        <taxon>Trifolieae</taxon>
        <taxon>Trifolium</taxon>
    </lineage>
</organism>
<dbReference type="GO" id="GO:0016301">
    <property type="term" value="F:kinase activity"/>
    <property type="evidence" value="ECO:0007669"/>
    <property type="project" value="UniProtKB-KW"/>
</dbReference>
<evidence type="ECO:0000259" key="5">
    <source>
        <dbReference type="Pfam" id="PF23229"/>
    </source>
</evidence>
<evidence type="ECO:0000313" key="7">
    <source>
        <dbReference type="Proteomes" id="UP000265520"/>
    </source>
</evidence>
<gene>
    <name evidence="6" type="ORF">A2U01_0007545</name>
</gene>
<name>A0A392MHV8_9FABA</name>
<dbReference type="InterPro" id="IPR055495">
    <property type="entry name" value="CWD_DUF7067"/>
</dbReference>
<dbReference type="GO" id="GO:0046872">
    <property type="term" value="F:metal ion binding"/>
    <property type="evidence" value="ECO:0007669"/>
    <property type="project" value="UniProtKB-KW"/>
</dbReference>
<keyword evidence="6" id="KW-0808">Transferase</keyword>
<protein>
    <submittedName>
        <fullName evidence="6">Alpha-glucan water dikinase</fullName>
    </submittedName>
</protein>
<keyword evidence="6" id="KW-0418">Kinase</keyword>
<dbReference type="PANTHER" id="PTHR46999">
    <property type="entry name" value="ALPHA-GLUCAN WATER DIKINASE 1, CHLOROPLASTIC-RELATED"/>
    <property type="match status" value="1"/>
</dbReference>
<proteinExistence type="predicted"/>
<comment type="caution">
    <text evidence="6">The sequence shown here is derived from an EMBL/GenBank/DDBJ whole genome shotgun (WGS) entry which is preliminary data.</text>
</comment>
<sequence>KWVLPSRHPDGTQVYKNRALRTPFVKSGSGSLLRIEIDDPAAQAIEFLIIDEAQNKWYKNHGDNFHIKLPVKDKLVQQVSVPEDLVQIQAYIRWERKGKQSYNPEQEKEEYEAARRELLEEVARGTSVQDIRARLTNKANEGEVKEPNKANAAEVKKPSGSKTKAIPEELVRIQAFIRWEKAGKPNYSPEQQLVTL</sequence>
<feature type="domain" description="Alpha-glucan water dikinase-like N-terminal Ig-like" evidence="4">
    <location>
        <begin position="1"/>
        <end position="69"/>
    </location>
</feature>
<dbReference type="EMBL" id="LXQA010010767">
    <property type="protein sequence ID" value="MCH86685.1"/>
    <property type="molecule type" value="Genomic_DNA"/>
</dbReference>
<dbReference type="InterPro" id="IPR056301">
    <property type="entry name" value="GWD-like_N_Ig"/>
</dbReference>
<dbReference type="Pfam" id="PF23166">
    <property type="entry name" value="Ig_N_CWD1"/>
    <property type="match status" value="1"/>
</dbReference>